<name>A0A5R8KJ81_9BACT</name>
<accession>A0A5R8KJ81</accession>
<dbReference type="InterPro" id="IPR052345">
    <property type="entry name" value="Rad_response_metalloprotease"/>
</dbReference>
<dbReference type="Proteomes" id="UP000306196">
    <property type="component" value="Unassembled WGS sequence"/>
</dbReference>
<organism evidence="2 3">
    <name type="scientific">Phragmitibacter flavus</name>
    <dbReference type="NCBI Taxonomy" id="2576071"/>
    <lineage>
        <taxon>Bacteria</taxon>
        <taxon>Pseudomonadati</taxon>
        <taxon>Verrucomicrobiota</taxon>
        <taxon>Verrucomicrobiia</taxon>
        <taxon>Verrucomicrobiales</taxon>
        <taxon>Verrucomicrobiaceae</taxon>
        <taxon>Phragmitibacter</taxon>
    </lineage>
</organism>
<sequence>MTRQELARTALRAAIELRRKAKVLLEDPICVYDFADTLEVEVRFVGGSSFAGMFAKGMDALFVPSERPAGRRAFTCAHELAHWRFGHGERVETLDFDRDDRDVPEEILANHFAGFLLMPNRALMAEAGARGFDFRSLTAHEAYRLASQLGVGYDTLIKHLRWSERLIDQERMDQLQLRTPKDLRRELLGHDARGHLVIADAQWRKVAIDLEVGDHAIVPHGAAINGNSARIVRESQHGMVIEAVRPGISQALGSGEWAHMVRVSRKQFVGRAAFRHLEDDDDDTTLDN</sequence>
<protein>
    <submittedName>
        <fullName evidence="2">ImmA/IrrE family metallo-endopeptidase</fullName>
    </submittedName>
</protein>
<reference evidence="2 3" key="1">
    <citation type="submission" date="2019-05" db="EMBL/GenBank/DDBJ databases">
        <title>Verrucobacter flavum gen. nov., sp. nov. a new member of the family Verrucomicrobiaceae.</title>
        <authorList>
            <person name="Szuroczki S."/>
            <person name="Abbaszade G."/>
            <person name="Szabo A."/>
            <person name="Felfoldi T."/>
            <person name="Schumann P."/>
            <person name="Boka K."/>
            <person name="Keki Z."/>
            <person name="Toumi M."/>
            <person name="Toth E."/>
        </authorList>
    </citation>
    <scope>NUCLEOTIDE SEQUENCE [LARGE SCALE GENOMIC DNA]</scope>
    <source>
        <strain evidence="2 3">MG-N-17</strain>
    </source>
</reference>
<gene>
    <name evidence="2" type="ORF">FEM03_05945</name>
</gene>
<evidence type="ECO:0000259" key="1">
    <source>
        <dbReference type="Pfam" id="PF06114"/>
    </source>
</evidence>
<keyword evidence="3" id="KW-1185">Reference proteome</keyword>
<dbReference type="Pfam" id="PF06114">
    <property type="entry name" value="Peptidase_M78"/>
    <property type="match status" value="1"/>
</dbReference>
<feature type="domain" description="IrrE N-terminal-like" evidence="1">
    <location>
        <begin position="61"/>
        <end position="158"/>
    </location>
</feature>
<dbReference type="OrthoDB" id="9794834at2"/>
<comment type="caution">
    <text evidence="2">The sequence shown here is derived from an EMBL/GenBank/DDBJ whole genome shotgun (WGS) entry which is preliminary data.</text>
</comment>
<dbReference type="AlphaFoldDB" id="A0A5R8KJ81"/>
<evidence type="ECO:0000313" key="3">
    <source>
        <dbReference type="Proteomes" id="UP000306196"/>
    </source>
</evidence>
<dbReference type="PANTHER" id="PTHR43236:SF1">
    <property type="entry name" value="BLL7220 PROTEIN"/>
    <property type="match status" value="1"/>
</dbReference>
<dbReference type="RefSeq" id="WP_138085274.1">
    <property type="nucleotide sequence ID" value="NZ_VAUV01000004.1"/>
</dbReference>
<dbReference type="InterPro" id="IPR010359">
    <property type="entry name" value="IrrE_HExxH"/>
</dbReference>
<dbReference type="PANTHER" id="PTHR43236">
    <property type="entry name" value="ANTITOXIN HIGA1"/>
    <property type="match status" value="1"/>
</dbReference>
<dbReference type="EMBL" id="VAUV01000004">
    <property type="protein sequence ID" value="TLD71679.1"/>
    <property type="molecule type" value="Genomic_DNA"/>
</dbReference>
<dbReference type="Gene3D" id="1.10.10.2910">
    <property type="match status" value="1"/>
</dbReference>
<evidence type="ECO:0000313" key="2">
    <source>
        <dbReference type="EMBL" id="TLD71679.1"/>
    </source>
</evidence>
<proteinExistence type="predicted"/>